<comment type="caution">
    <text evidence="2">The sequence shown here is derived from an EMBL/GenBank/DDBJ whole genome shotgun (WGS) entry which is preliminary data.</text>
</comment>
<sequence>MNYKFKIFRIGLFLMYPCSIFLFSCSEENEKREVEIETEIVPTSECETAFSQGINVMSEGERTTISFSTNKDWSVSLAETQSGDHWCTVSPSSGKAGNVTLTILVTSNAGYDDRNVVLKISADELTKNIIINQKQKDALTLTSDRFEVDKDGGIITLQVKSNIDHKITVAENSRSWIEPVISERARGLSTNFYSFAISPSEEYDKREGEIIIQGEKLSERVKVYQTGEAVLLLTKNEYLVSDKGETIVVEIKSNFDFEVKMPMVDWVKPITARSTSSHTLYYIISPNDTYDKRETEIEFYDKSNNIKQLLKVIQAQKDAIVISQKEYLLSCQQQMVEVLVNSNVKYNVVIPDECNWIKQVSDISTRGLASSKLYFNIDENISDASRLGWICIRNNDNSLSETIEIKQKREMQPLTLHVEIAGSLPSLINEIDKYEIKELTLSGNLNGTDIRFLREMMGNDAFGNVTDGNLAVLDIKKATIVNGGDFYYAGNANSADVKAYLTQNNIISSEMFHKCNSLESIVLPESIIKLEGYAFDRCDYLTRISITGNLTNIGGQPFEDCKKMKEINVSKDNIYLATVDGVLFSRDMTKLWKFPEGKSLMYSIPYGVTFIDGGAFSTNYYYNNLSSVEIPESVIEIDNGAFSRCAKLATITLPSSLMLIGNQAFSFCVGLKEIHCKKGPNPPKLGQWVFRNVDKKECILYVPQNSSFIYQNTYEWKDFENIIEE</sequence>
<dbReference type="PROSITE" id="PS51257">
    <property type="entry name" value="PROKAR_LIPOPROTEIN"/>
    <property type="match status" value="1"/>
</dbReference>
<protein>
    <submittedName>
        <fullName evidence="2">Leucine-rich repeat protein</fullName>
    </submittedName>
</protein>
<dbReference type="InterPro" id="IPR024361">
    <property type="entry name" value="BACON"/>
</dbReference>
<evidence type="ECO:0000313" key="2">
    <source>
        <dbReference type="EMBL" id="MCS2792561.1"/>
    </source>
</evidence>
<name>A0AAW5NW83_9BACE</name>
<dbReference type="CDD" id="cd14948">
    <property type="entry name" value="BACON"/>
    <property type="match status" value="3"/>
</dbReference>
<reference evidence="2" key="1">
    <citation type="submission" date="2022-08" db="EMBL/GenBank/DDBJ databases">
        <title>Genome Sequencing of Bacteroides fragilis Group Isolates with Nanopore Technology.</title>
        <authorList>
            <person name="Tisza M.J."/>
            <person name="Smith D."/>
            <person name="Dekker J.P."/>
        </authorList>
    </citation>
    <scope>NUCLEOTIDE SEQUENCE</scope>
    <source>
        <strain evidence="2">BFG-351</strain>
    </source>
</reference>
<evidence type="ECO:0000313" key="3">
    <source>
        <dbReference type="Proteomes" id="UP001204548"/>
    </source>
</evidence>
<dbReference type="InterPro" id="IPR032675">
    <property type="entry name" value="LRR_dom_sf"/>
</dbReference>
<dbReference type="PANTHER" id="PTHR45661:SF3">
    <property type="entry name" value="IG-LIKE DOMAIN-CONTAINING PROTEIN"/>
    <property type="match status" value="1"/>
</dbReference>
<dbReference type="Proteomes" id="UP001204548">
    <property type="component" value="Unassembled WGS sequence"/>
</dbReference>
<dbReference type="PANTHER" id="PTHR45661">
    <property type="entry name" value="SURFACE ANTIGEN"/>
    <property type="match status" value="1"/>
</dbReference>
<organism evidence="2 3">
    <name type="scientific">Bacteroides faecis</name>
    <dbReference type="NCBI Taxonomy" id="674529"/>
    <lineage>
        <taxon>Bacteria</taxon>
        <taxon>Pseudomonadati</taxon>
        <taxon>Bacteroidota</taxon>
        <taxon>Bacteroidia</taxon>
        <taxon>Bacteroidales</taxon>
        <taxon>Bacteroidaceae</taxon>
        <taxon>Bacteroides</taxon>
    </lineage>
</organism>
<dbReference type="Pfam" id="PF13306">
    <property type="entry name" value="LRR_5"/>
    <property type="match status" value="2"/>
</dbReference>
<dbReference type="Pfam" id="PF13004">
    <property type="entry name" value="BACON"/>
    <property type="match status" value="3"/>
</dbReference>
<dbReference type="RefSeq" id="WP_010537252.1">
    <property type="nucleotide sequence ID" value="NZ_CAJTBQ010000052.1"/>
</dbReference>
<dbReference type="EMBL" id="JANUTS010000001">
    <property type="protein sequence ID" value="MCS2792561.1"/>
    <property type="molecule type" value="Genomic_DNA"/>
</dbReference>
<accession>A0AAW5NW83</accession>
<feature type="domain" description="BACON" evidence="1">
    <location>
        <begin position="169"/>
        <end position="225"/>
    </location>
</feature>
<dbReference type="InterPro" id="IPR026906">
    <property type="entry name" value="LRR_5"/>
</dbReference>
<proteinExistence type="predicted"/>
<feature type="domain" description="BACON" evidence="1">
    <location>
        <begin position="79"/>
        <end position="134"/>
    </location>
</feature>
<dbReference type="AlphaFoldDB" id="A0AAW5NW83"/>
<feature type="domain" description="BACON" evidence="1">
    <location>
        <begin position="260"/>
        <end position="315"/>
    </location>
</feature>
<evidence type="ECO:0000259" key="1">
    <source>
        <dbReference type="Pfam" id="PF13004"/>
    </source>
</evidence>
<dbReference type="InterPro" id="IPR053139">
    <property type="entry name" value="Surface_bspA-like"/>
</dbReference>
<dbReference type="SUPFAM" id="SSF52058">
    <property type="entry name" value="L domain-like"/>
    <property type="match status" value="1"/>
</dbReference>
<dbReference type="Gene3D" id="2.60.40.10">
    <property type="entry name" value="Immunoglobulins"/>
    <property type="match status" value="3"/>
</dbReference>
<dbReference type="InterPro" id="IPR013783">
    <property type="entry name" value="Ig-like_fold"/>
</dbReference>
<dbReference type="Gene3D" id="3.40.50.12480">
    <property type="match status" value="1"/>
</dbReference>
<gene>
    <name evidence="2" type="ORF">NXW97_11170</name>
</gene>
<dbReference type="Gene3D" id="3.80.10.10">
    <property type="entry name" value="Ribonuclease Inhibitor"/>
    <property type="match status" value="2"/>
</dbReference>